<name>A0A6A6X3Y2_9PLEO</name>
<evidence type="ECO:0000313" key="1">
    <source>
        <dbReference type="EMBL" id="KAF2790843.1"/>
    </source>
</evidence>
<sequence length="321" mass="36929">PSTPTKTPLPYTVNTVITVNRHDPPAPFRLYYSTLSYPHGEIENETKLSWCLTHAPKSGVTHEDEALTFRIARELRTGHEVGAQIVLTDSGHVAKIYDPLYYNFYGNEEWRFKEDVVTQADSEYSMEAAAYQELSGSEVEGSVTPRYYGSWTMTFSRQKDSRDGQSEVRGRTREVRMVLLEYVEGTTMSRMNPKLISQKARDNIIVKIIEAETDISFCGVRHDYLYPSNIIICGSDTDLESPALRICYVDFAISDIGRIHYGECAEEQYRNPLFTSLLDADIWRTWGWLTTVDEKETESWMWRQWGHSEKYAKVKNVDGEP</sequence>
<evidence type="ECO:0008006" key="3">
    <source>
        <dbReference type="Google" id="ProtNLM"/>
    </source>
</evidence>
<protein>
    <recommendedName>
        <fullName evidence="3">Protein kinase domain-containing protein</fullName>
    </recommendedName>
</protein>
<reference evidence="1" key="1">
    <citation type="journal article" date="2020" name="Stud. Mycol.">
        <title>101 Dothideomycetes genomes: a test case for predicting lifestyles and emergence of pathogens.</title>
        <authorList>
            <person name="Haridas S."/>
            <person name="Albert R."/>
            <person name="Binder M."/>
            <person name="Bloem J."/>
            <person name="Labutti K."/>
            <person name="Salamov A."/>
            <person name="Andreopoulos B."/>
            <person name="Baker S."/>
            <person name="Barry K."/>
            <person name="Bills G."/>
            <person name="Bluhm B."/>
            <person name="Cannon C."/>
            <person name="Castanera R."/>
            <person name="Culley D."/>
            <person name="Daum C."/>
            <person name="Ezra D."/>
            <person name="Gonzalez J."/>
            <person name="Henrissat B."/>
            <person name="Kuo A."/>
            <person name="Liang C."/>
            <person name="Lipzen A."/>
            <person name="Lutzoni F."/>
            <person name="Magnuson J."/>
            <person name="Mondo S."/>
            <person name="Nolan M."/>
            <person name="Ohm R."/>
            <person name="Pangilinan J."/>
            <person name="Park H.-J."/>
            <person name="Ramirez L."/>
            <person name="Alfaro M."/>
            <person name="Sun H."/>
            <person name="Tritt A."/>
            <person name="Yoshinaga Y."/>
            <person name="Zwiers L.-H."/>
            <person name="Turgeon B."/>
            <person name="Goodwin S."/>
            <person name="Spatafora J."/>
            <person name="Crous P."/>
            <person name="Grigoriev I."/>
        </authorList>
    </citation>
    <scope>NUCLEOTIDE SEQUENCE</scope>
    <source>
        <strain evidence="1">CBS 109.77</strain>
    </source>
</reference>
<accession>A0A6A6X3Y2</accession>
<keyword evidence="2" id="KW-1185">Reference proteome</keyword>
<organism evidence="1 2">
    <name type="scientific">Melanomma pulvis-pyrius CBS 109.77</name>
    <dbReference type="NCBI Taxonomy" id="1314802"/>
    <lineage>
        <taxon>Eukaryota</taxon>
        <taxon>Fungi</taxon>
        <taxon>Dikarya</taxon>
        <taxon>Ascomycota</taxon>
        <taxon>Pezizomycotina</taxon>
        <taxon>Dothideomycetes</taxon>
        <taxon>Pleosporomycetidae</taxon>
        <taxon>Pleosporales</taxon>
        <taxon>Melanommataceae</taxon>
        <taxon>Melanomma</taxon>
    </lineage>
</organism>
<dbReference type="OrthoDB" id="4267316at2759"/>
<dbReference type="AlphaFoldDB" id="A0A6A6X3Y2"/>
<proteinExistence type="predicted"/>
<gene>
    <name evidence="1" type="ORF">K505DRAFT_200074</name>
</gene>
<feature type="non-terminal residue" evidence="1">
    <location>
        <position position="1"/>
    </location>
</feature>
<dbReference type="Proteomes" id="UP000799757">
    <property type="component" value="Unassembled WGS sequence"/>
</dbReference>
<feature type="non-terminal residue" evidence="1">
    <location>
        <position position="321"/>
    </location>
</feature>
<evidence type="ECO:0000313" key="2">
    <source>
        <dbReference type="Proteomes" id="UP000799757"/>
    </source>
</evidence>
<dbReference type="EMBL" id="MU002052">
    <property type="protein sequence ID" value="KAF2790843.1"/>
    <property type="molecule type" value="Genomic_DNA"/>
</dbReference>